<keyword evidence="2" id="KW-1185">Reference proteome</keyword>
<evidence type="ECO:0000313" key="1">
    <source>
        <dbReference type="EMBL" id="CAG8535900.1"/>
    </source>
</evidence>
<accession>A0ACA9LKA3</accession>
<proteinExistence type="predicted"/>
<sequence>MRKKGGAWDTSIGIGWLVELSRRGILKSGLSTVWLDDLMEEWEKIQSSSVSVPFIPSSDLPKVEEVRGFNAEELNDFLKRRLNDIDNQINTLTAEEVDGLTFFNLTHEGLKAYGISLKASTKIIKLINDIQG</sequence>
<dbReference type="Proteomes" id="UP000789525">
    <property type="component" value="Unassembled WGS sequence"/>
</dbReference>
<feature type="non-terminal residue" evidence="1">
    <location>
        <position position="132"/>
    </location>
</feature>
<gene>
    <name evidence="1" type="ORF">ACOLOM_LOCUS4268</name>
</gene>
<protein>
    <submittedName>
        <fullName evidence="1">7883_t:CDS:1</fullName>
    </submittedName>
</protein>
<name>A0ACA9LKA3_9GLOM</name>
<organism evidence="1 2">
    <name type="scientific">Acaulospora colombiana</name>
    <dbReference type="NCBI Taxonomy" id="27376"/>
    <lineage>
        <taxon>Eukaryota</taxon>
        <taxon>Fungi</taxon>
        <taxon>Fungi incertae sedis</taxon>
        <taxon>Mucoromycota</taxon>
        <taxon>Glomeromycotina</taxon>
        <taxon>Glomeromycetes</taxon>
        <taxon>Diversisporales</taxon>
        <taxon>Acaulosporaceae</taxon>
        <taxon>Acaulospora</taxon>
    </lineage>
</organism>
<comment type="caution">
    <text evidence="1">The sequence shown here is derived from an EMBL/GenBank/DDBJ whole genome shotgun (WGS) entry which is preliminary data.</text>
</comment>
<reference evidence="1" key="1">
    <citation type="submission" date="2021-06" db="EMBL/GenBank/DDBJ databases">
        <authorList>
            <person name="Kallberg Y."/>
            <person name="Tangrot J."/>
            <person name="Rosling A."/>
        </authorList>
    </citation>
    <scope>NUCLEOTIDE SEQUENCE</scope>
    <source>
        <strain evidence="1">CL356</strain>
    </source>
</reference>
<dbReference type="EMBL" id="CAJVPT010006918">
    <property type="protein sequence ID" value="CAG8535900.1"/>
    <property type="molecule type" value="Genomic_DNA"/>
</dbReference>
<evidence type="ECO:0000313" key="2">
    <source>
        <dbReference type="Proteomes" id="UP000789525"/>
    </source>
</evidence>